<dbReference type="InterPro" id="IPR014447">
    <property type="entry name" value="VapB-like_prob"/>
</dbReference>
<organism evidence="1 2">
    <name type="scientific">Mycolicibacterium doricum</name>
    <dbReference type="NCBI Taxonomy" id="126673"/>
    <lineage>
        <taxon>Bacteria</taxon>
        <taxon>Bacillati</taxon>
        <taxon>Actinomycetota</taxon>
        <taxon>Actinomycetes</taxon>
        <taxon>Mycobacteriales</taxon>
        <taxon>Mycobacteriaceae</taxon>
        <taxon>Mycolicibacterium</taxon>
    </lineage>
</organism>
<reference evidence="1 2" key="1">
    <citation type="journal article" date="2019" name="Emerg. Microbes Infect.">
        <title>Comprehensive subspecies identification of 175 nontuberculous mycobacteria species based on 7547 genomic profiles.</title>
        <authorList>
            <person name="Matsumoto Y."/>
            <person name="Kinjo T."/>
            <person name="Motooka D."/>
            <person name="Nabeya D."/>
            <person name="Jung N."/>
            <person name="Uechi K."/>
            <person name="Horii T."/>
            <person name="Iida T."/>
            <person name="Fujita J."/>
            <person name="Nakamura S."/>
        </authorList>
    </citation>
    <scope>NUCLEOTIDE SEQUENCE [LARGE SCALE GENOMIC DNA]</scope>
    <source>
        <strain evidence="1 2">JCM 12405</strain>
    </source>
</reference>
<dbReference type="KEGG" id="mdr:MDOR_25660"/>
<protein>
    <recommendedName>
        <fullName evidence="3">Type II toxin-antitoxin system VapB family antitoxin</fullName>
    </recommendedName>
</protein>
<gene>
    <name evidence="1" type="ORF">MDOR_25660</name>
</gene>
<dbReference type="EMBL" id="AP022605">
    <property type="protein sequence ID" value="BBZ08397.1"/>
    <property type="molecule type" value="Genomic_DNA"/>
</dbReference>
<dbReference type="Proteomes" id="UP000467201">
    <property type="component" value="Chromosome"/>
</dbReference>
<evidence type="ECO:0000313" key="1">
    <source>
        <dbReference type="EMBL" id="BBZ08397.1"/>
    </source>
</evidence>
<sequence>MARSTSKRRSSALPILFTHLSFLGTVRVQFTVYKRRVTHRAVHLNTQRPRSANLRRQRGRATEGALMIFKGVRDGKPYPEHGLSYREWSRIPPRQIRLDEIVTTTTVLALDRLLSEDSTFYGDLFPHAVRWQGVIYLEDGLHRAVRSALRNRTVLHARLYDMDLPYSQQI</sequence>
<accession>A0A7I7VU53</accession>
<name>A0A7I7VU53_9MYCO</name>
<evidence type="ECO:0008006" key="3">
    <source>
        <dbReference type="Google" id="ProtNLM"/>
    </source>
</evidence>
<evidence type="ECO:0000313" key="2">
    <source>
        <dbReference type="Proteomes" id="UP000467201"/>
    </source>
</evidence>
<proteinExistence type="predicted"/>
<dbReference type="AlphaFoldDB" id="A0A7I7VU53"/>
<dbReference type="Pfam" id="PF23719">
    <property type="entry name" value="VapB"/>
    <property type="match status" value="1"/>
</dbReference>